<organism evidence="2 3">
    <name type="scientific">Pseudonocardia kongjuensis</name>
    <dbReference type="NCBI Taxonomy" id="102227"/>
    <lineage>
        <taxon>Bacteria</taxon>
        <taxon>Bacillati</taxon>
        <taxon>Actinomycetota</taxon>
        <taxon>Actinomycetes</taxon>
        <taxon>Pseudonocardiales</taxon>
        <taxon>Pseudonocardiaceae</taxon>
        <taxon>Pseudonocardia</taxon>
    </lineage>
</organism>
<evidence type="ECO:0000259" key="1">
    <source>
        <dbReference type="Pfam" id="PF00296"/>
    </source>
</evidence>
<dbReference type="SUPFAM" id="SSF51679">
    <property type="entry name" value="Bacterial luciferase-like"/>
    <property type="match status" value="1"/>
</dbReference>
<protein>
    <submittedName>
        <fullName evidence="2">LLM class flavin-dependent oxidoreductase</fullName>
    </submittedName>
</protein>
<comment type="caution">
    <text evidence="2">The sequence shown here is derived from an EMBL/GenBank/DDBJ whole genome shotgun (WGS) entry which is preliminary data.</text>
</comment>
<dbReference type="EMBL" id="BAAAJK010000007">
    <property type="protein sequence ID" value="GAA1387321.1"/>
    <property type="molecule type" value="Genomic_DNA"/>
</dbReference>
<keyword evidence="3" id="KW-1185">Reference proteome</keyword>
<dbReference type="PANTHER" id="PTHR43244">
    <property type="match status" value="1"/>
</dbReference>
<dbReference type="InterPro" id="IPR011251">
    <property type="entry name" value="Luciferase-like_dom"/>
</dbReference>
<accession>A0ABP4ICG7</accession>
<dbReference type="PANTHER" id="PTHR43244:SF2">
    <property type="entry name" value="CONSERVED HYPOTHETICAL ALANINE AND PROLINE-RICH PROTEIN"/>
    <property type="match status" value="1"/>
</dbReference>
<evidence type="ECO:0000313" key="3">
    <source>
        <dbReference type="Proteomes" id="UP001501414"/>
    </source>
</evidence>
<dbReference type="Proteomes" id="UP001501414">
    <property type="component" value="Unassembled WGS sequence"/>
</dbReference>
<sequence length="338" mass="36091">MYPPVRTEPVSAARSPVGLVLGSHMPPGDIVATARSAEQLGFGELWFSEDCFFSGGMAGAAAALSATTDIPLGLGIVSASARHPAILAMELATLDVLFPGRIYGGIGHGVPAWLDQMGIMPPRALSALRQCVGAVRRLCDGEQVTEDGHYRFDRIELAHPTATRVPLYTGVVNEKGLRLSGEIADGTVLSTLSGTDYVRWARARIDEGRKTADRTDDHRLVTYALFSVDHDREVARRAVRESVAFYLSAMPDTALSRVPGIQDELTALLAEVGADGLADALPEQWISDLAVAGDPDECVQKLRALLDAGSDSVGLWLFPAPEAGRIAELAAREVLPRL</sequence>
<gene>
    <name evidence="2" type="ORF">GCM10009613_22710</name>
</gene>
<name>A0ABP4ICG7_9PSEU</name>
<dbReference type="Pfam" id="PF00296">
    <property type="entry name" value="Bac_luciferase"/>
    <property type="match status" value="1"/>
</dbReference>
<dbReference type="Gene3D" id="3.20.20.30">
    <property type="entry name" value="Luciferase-like domain"/>
    <property type="match status" value="1"/>
</dbReference>
<dbReference type="InterPro" id="IPR036661">
    <property type="entry name" value="Luciferase-like_sf"/>
</dbReference>
<evidence type="ECO:0000313" key="2">
    <source>
        <dbReference type="EMBL" id="GAA1387321.1"/>
    </source>
</evidence>
<proteinExistence type="predicted"/>
<reference evidence="3" key="1">
    <citation type="journal article" date="2019" name="Int. J. Syst. Evol. Microbiol.">
        <title>The Global Catalogue of Microorganisms (GCM) 10K type strain sequencing project: providing services to taxonomists for standard genome sequencing and annotation.</title>
        <authorList>
            <consortium name="The Broad Institute Genomics Platform"/>
            <consortium name="The Broad Institute Genome Sequencing Center for Infectious Disease"/>
            <person name="Wu L."/>
            <person name="Ma J."/>
        </authorList>
    </citation>
    <scope>NUCLEOTIDE SEQUENCE [LARGE SCALE GENOMIC DNA]</scope>
    <source>
        <strain evidence="3">JCM 11896</strain>
    </source>
</reference>
<dbReference type="InterPro" id="IPR050564">
    <property type="entry name" value="F420-G6PD/mer"/>
</dbReference>
<dbReference type="CDD" id="cd01097">
    <property type="entry name" value="Tetrahydromethanopterin_reductase"/>
    <property type="match status" value="1"/>
</dbReference>
<feature type="domain" description="Luciferase-like" evidence="1">
    <location>
        <begin position="22"/>
        <end position="311"/>
    </location>
</feature>